<evidence type="ECO:0000313" key="2">
    <source>
        <dbReference type="EMBL" id="CAI4043409.1"/>
    </source>
</evidence>
<evidence type="ECO:0000313" key="3">
    <source>
        <dbReference type="Proteomes" id="UP001531446"/>
    </source>
</evidence>
<reference evidence="2" key="1">
    <citation type="submission" date="2022-10" db="EMBL/GenBank/DDBJ databases">
        <authorList>
            <person name="Bize A."/>
        </authorList>
    </citation>
    <scope>NUCLEOTIDE SEQUENCE [LARGE SCALE GENOMIC DNA]</scope>
</reference>
<name>A0ABM9HW38_9VIRU</name>
<feature type="transmembrane region" description="Helical" evidence="1">
    <location>
        <begin position="12"/>
        <end position="31"/>
    </location>
</feature>
<keyword evidence="3" id="KW-1185">Reference proteome</keyword>
<sequence length="123" mass="14427">MNLLLFFQTNWSWLIYWTVTIVALVGVILNIEHDLRCFYIWSFTNAAFAIRTFFLGAFEMTVLFVIYFILALVGIYRWKIKPYKEEQILIAENRNLRAEIASLKADVESVSGGMDFEEKKISK</sequence>
<feature type="transmembrane region" description="Helical" evidence="1">
    <location>
        <begin position="60"/>
        <end position="78"/>
    </location>
</feature>
<protein>
    <submittedName>
        <fullName evidence="2">Uncharacterized protein</fullName>
    </submittedName>
</protein>
<keyword evidence="1" id="KW-1133">Transmembrane helix</keyword>
<keyword evidence="1" id="KW-0472">Membrane</keyword>
<gene>
    <name evidence="2" type="ORF">CTG158_LOCUS45</name>
</gene>
<organism evidence="2 3">
    <name type="scientific">uncultured archaeal virus</name>
    <dbReference type="NCBI Taxonomy" id="1960247"/>
    <lineage>
        <taxon>Viruses</taxon>
        <taxon>environmental samples</taxon>
    </lineage>
</organism>
<evidence type="ECO:0000256" key="1">
    <source>
        <dbReference type="SAM" id="Phobius"/>
    </source>
</evidence>
<dbReference type="EMBL" id="OX365879">
    <property type="protein sequence ID" value="CAI4043409.1"/>
    <property type="molecule type" value="Genomic_DNA"/>
</dbReference>
<accession>A0ABM9HW38</accession>
<dbReference type="Proteomes" id="UP001531446">
    <property type="component" value="Segment"/>
</dbReference>
<keyword evidence="1" id="KW-0812">Transmembrane</keyword>
<proteinExistence type="predicted"/>